<name>A0A841RNL9_9BACI</name>
<feature type="transmembrane region" description="Helical" evidence="1">
    <location>
        <begin position="9"/>
        <end position="27"/>
    </location>
</feature>
<dbReference type="AlphaFoldDB" id="A0A841RNL9"/>
<sequence length="162" mass="18598">MKRIANTKYWIMIITIVLVISSLYIVIQQKNSSQSLAIVEDYLKEQGFKLLSYEGQTEAYQLTIEKIQNEPYDVYWDGHLNNPDSYMGKTVKVEKFAVENHPLNEWTCCGDVKTEEMVYTYVFVIDDKVVGGIAFPDVLDELGIKGGFWSSLDGEIQTTRSY</sequence>
<comment type="caution">
    <text evidence="2">The sequence shown here is derived from an EMBL/GenBank/DDBJ whole genome shotgun (WGS) entry which is preliminary data.</text>
</comment>
<gene>
    <name evidence="2" type="ORF">GGQ92_001806</name>
</gene>
<accession>A0A841RNL9</accession>
<protein>
    <recommendedName>
        <fullName evidence="4">DUF4830 domain-containing protein</fullName>
    </recommendedName>
</protein>
<keyword evidence="3" id="KW-1185">Reference proteome</keyword>
<keyword evidence="1" id="KW-1133">Transmembrane helix</keyword>
<dbReference type="EMBL" id="JACHON010000007">
    <property type="protein sequence ID" value="MBB6513016.1"/>
    <property type="molecule type" value="Genomic_DNA"/>
</dbReference>
<keyword evidence="1" id="KW-0472">Membrane</keyword>
<evidence type="ECO:0000313" key="2">
    <source>
        <dbReference type="EMBL" id="MBB6513016.1"/>
    </source>
</evidence>
<dbReference type="Proteomes" id="UP000572212">
    <property type="component" value="Unassembled WGS sequence"/>
</dbReference>
<reference evidence="2 3" key="1">
    <citation type="submission" date="2020-08" db="EMBL/GenBank/DDBJ databases">
        <title>Genomic Encyclopedia of Type Strains, Phase IV (KMG-IV): sequencing the most valuable type-strain genomes for metagenomic binning, comparative biology and taxonomic classification.</title>
        <authorList>
            <person name="Goeker M."/>
        </authorList>
    </citation>
    <scope>NUCLEOTIDE SEQUENCE [LARGE SCALE GENOMIC DNA]</scope>
    <source>
        <strain evidence="2 3">DSM 11805</strain>
    </source>
</reference>
<evidence type="ECO:0000313" key="3">
    <source>
        <dbReference type="Proteomes" id="UP000572212"/>
    </source>
</evidence>
<evidence type="ECO:0008006" key="4">
    <source>
        <dbReference type="Google" id="ProtNLM"/>
    </source>
</evidence>
<dbReference type="RefSeq" id="WP_184247395.1">
    <property type="nucleotide sequence ID" value="NZ_BAAACU010000053.1"/>
</dbReference>
<organism evidence="2 3">
    <name type="scientific">Gracilibacillus halotolerans</name>
    <dbReference type="NCBI Taxonomy" id="74386"/>
    <lineage>
        <taxon>Bacteria</taxon>
        <taxon>Bacillati</taxon>
        <taxon>Bacillota</taxon>
        <taxon>Bacilli</taxon>
        <taxon>Bacillales</taxon>
        <taxon>Bacillaceae</taxon>
        <taxon>Gracilibacillus</taxon>
    </lineage>
</organism>
<proteinExistence type="predicted"/>
<keyword evidence="1" id="KW-0812">Transmembrane</keyword>
<evidence type="ECO:0000256" key="1">
    <source>
        <dbReference type="SAM" id="Phobius"/>
    </source>
</evidence>